<proteinExistence type="predicted"/>
<feature type="non-terminal residue" evidence="1">
    <location>
        <position position="1"/>
    </location>
</feature>
<protein>
    <recommendedName>
        <fullName evidence="2">NIPSNAP domain-containing protein</fullName>
    </recommendedName>
</protein>
<dbReference type="AlphaFoldDB" id="A0A382LH24"/>
<sequence>FTLLSRKIPAIFFTKGPKSKLVATLRADQGGMALAVALGIAWAYTPPALLDRARTLTMVVPPSKICCSLLSYGGRTTMNRVKTLWSAIVVMAFIVSGQGFAAHHEAEEAAADAPVYNFLTYRKAARGEQFERTALIEKYILPLMQARVDSGQIVDWSLWRVAYPEGGDYDDISITSANSYAAISSGGSFQEQFEKVHGAGSMETFMNAIRMKGDLVKSEIWRRNSAIGATESVPYIRVNFSKTKPGKNAQHREMVNNIQQPWAAERIKTQGAGWSSWYLVEPGNLASPYNVATVSSYKDFADMEPRDDGQEVWARAHPDKDGPEVFARFRAVSTMARQETWRLVYTTQ</sequence>
<dbReference type="EMBL" id="UINC01086970">
    <property type="protein sequence ID" value="SVC35906.1"/>
    <property type="molecule type" value="Genomic_DNA"/>
</dbReference>
<gene>
    <name evidence="1" type="ORF">METZ01_LOCUS288760</name>
</gene>
<name>A0A382LH24_9ZZZZ</name>
<evidence type="ECO:0000313" key="1">
    <source>
        <dbReference type="EMBL" id="SVC35906.1"/>
    </source>
</evidence>
<accession>A0A382LH24</accession>
<evidence type="ECO:0008006" key="2">
    <source>
        <dbReference type="Google" id="ProtNLM"/>
    </source>
</evidence>
<organism evidence="1">
    <name type="scientific">marine metagenome</name>
    <dbReference type="NCBI Taxonomy" id="408172"/>
    <lineage>
        <taxon>unclassified sequences</taxon>
        <taxon>metagenomes</taxon>
        <taxon>ecological metagenomes</taxon>
    </lineage>
</organism>
<reference evidence="1" key="1">
    <citation type="submission" date="2018-05" db="EMBL/GenBank/DDBJ databases">
        <authorList>
            <person name="Lanie J.A."/>
            <person name="Ng W.-L."/>
            <person name="Kazmierczak K.M."/>
            <person name="Andrzejewski T.M."/>
            <person name="Davidsen T.M."/>
            <person name="Wayne K.J."/>
            <person name="Tettelin H."/>
            <person name="Glass J.I."/>
            <person name="Rusch D."/>
            <person name="Podicherti R."/>
            <person name="Tsui H.-C.T."/>
            <person name="Winkler M.E."/>
        </authorList>
    </citation>
    <scope>NUCLEOTIDE SEQUENCE</scope>
</reference>